<organism evidence="22 23">
    <name type="scientific">Colletotrichum tanaceti</name>
    <dbReference type="NCBI Taxonomy" id="1306861"/>
    <lineage>
        <taxon>Eukaryota</taxon>
        <taxon>Fungi</taxon>
        <taxon>Dikarya</taxon>
        <taxon>Ascomycota</taxon>
        <taxon>Pezizomycotina</taxon>
        <taxon>Sordariomycetes</taxon>
        <taxon>Hypocreomycetidae</taxon>
        <taxon>Glomerellales</taxon>
        <taxon>Glomerellaceae</taxon>
        <taxon>Colletotrichum</taxon>
        <taxon>Colletotrichum destructivum species complex</taxon>
    </lineage>
</organism>
<evidence type="ECO:0000256" key="10">
    <source>
        <dbReference type="ARBA" id="ARBA00022741"/>
    </source>
</evidence>
<evidence type="ECO:0000256" key="8">
    <source>
        <dbReference type="ARBA" id="ARBA00022677"/>
    </source>
</evidence>
<dbReference type="GO" id="GO:0005811">
    <property type="term" value="C:lipid droplet"/>
    <property type="evidence" value="ECO:0007669"/>
    <property type="project" value="UniProtKB-SubCell"/>
</dbReference>
<dbReference type="GO" id="GO:0004467">
    <property type="term" value="F:long-chain fatty acid-CoA ligase activity"/>
    <property type="evidence" value="ECO:0007669"/>
    <property type="project" value="TreeGrafter"/>
</dbReference>
<sequence length="624" mass="68494">MALVAAAALAGGVASSMYLDAKNHLSKDISTLRGRRAVTKAIKHSVKTGRVSPFYVFEEAVQRHPYDEAIWTRDGSISCKATYDRSMQYAQLFLSHGVRTGDFVALFMQNSPDFAFAWVGLLAIGAAPAMINYNLTGKALLACIETSTAKLVVVEGGPDIAAKCEDIQPELGLKGIQVVDVRQERSHIYQLDPVRPGDELRSPMTPASPIAMLFTSGTTGLPKAVALPAAAAGGLALPNELGHHPANENRERCYICMPFYHGTGGITMISQILSGSPVCMAPKFSVSNFWADIRDSHATWFVYVGETLRYLLAAPPSPRDRDHAVHAVFGNGCRPDVWKRFQDRFGIDTICEFYNSTEGALNLRNLSRGDFLANAIGHHGLLLRIKYRNTIVPVEVDAETGEIRRDPKTGLALRAPYEVGGEILTEHPGERAFPGYFNNEEATSKKFVRDIVKKGDCFYRTGDSMRRDGDGRWFFLDRLGDTYRWKGENVSTAEVSEVLGSYQGINEAVVYGVQLPGHDGKAGAAALNIAPGRKSSFDFADFLSHVRARLPKYAVPIFVRLLNEGTATHNNKQNKVPLKNEGVDPSKVQGGDQILWIENLGKGRTYVPFTQDDWDNLGIGRAKL</sequence>
<evidence type="ECO:0000256" key="1">
    <source>
        <dbReference type="ARBA" id="ARBA00004502"/>
    </source>
</evidence>
<proteinExistence type="inferred from homology"/>
<dbReference type="GO" id="GO:0005778">
    <property type="term" value="C:peroxisomal membrane"/>
    <property type="evidence" value="ECO:0007669"/>
    <property type="project" value="UniProtKB-SubCell"/>
</dbReference>
<evidence type="ECO:0000256" key="19">
    <source>
        <dbReference type="ARBA" id="ARBA00078285"/>
    </source>
</evidence>
<keyword evidence="8" id="KW-0551">Lipid droplet</keyword>
<evidence type="ECO:0000313" key="23">
    <source>
        <dbReference type="Proteomes" id="UP000310108"/>
    </source>
</evidence>
<protein>
    <recommendedName>
        <fullName evidence="18">Very long-chain fatty acid transport protein</fullName>
    </recommendedName>
    <alternativeName>
        <fullName evidence="19">Very-long-chain acyl-CoA synthetase</fullName>
    </alternativeName>
</protein>
<dbReference type="FunFam" id="3.30.300.30:FF:000002">
    <property type="entry name" value="Long-chain fatty acid transport protein 1"/>
    <property type="match status" value="1"/>
</dbReference>
<dbReference type="Pfam" id="PF00501">
    <property type="entry name" value="AMP-binding"/>
    <property type="match status" value="1"/>
</dbReference>
<dbReference type="GO" id="GO:0009898">
    <property type="term" value="C:cytoplasmic side of plasma membrane"/>
    <property type="evidence" value="ECO:0007669"/>
    <property type="project" value="TreeGrafter"/>
</dbReference>
<evidence type="ECO:0000256" key="9">
    <source>
        <dbReference type="ARBA" id="ARBA00022692"/>
    </source>
</evidence>
<evidence type="ECO:0000259" key="20">
    <source>
        <dbReference type="Pfam" id="PF00501"/>
    </source>
</evidence>
<evidence type="ECO:0000256" key="2">
    <source>
        <dbReference type="ARBA" id="ARBA00004585"/>
    </source>
</evidence>
<evidence type="ECO:0000256" key="14">
    <source>
        <dbReference type="ARBA" id="ARBA00023136"/>
    </source>
</evidence>
<dbReference type="Proteomes" id="UP000310108">
    <property type="component" value="Unassembled WGS sequence"/>
</dbReference>
<keyword evidence="11" id="KW-0067">ATP-binding</keyword>
<keyword evidence="5" id="KW-0813">Transport</keyword>
<name>A0A4U6X6G4_9PEZI</name>
<dbReference type="InterPro" id="IPR000873">
    <property type="entry name" value="AMP-dep_synth/lig_dom"/>
</dbReference>
<evidence type="ECO:0000256" key="5">
    <source>
        <dbReference type="ARBA" id="ARBA00022448"/>
    </source>
</evidence>
<dbReference type="AlphaFoldDB" id="A0A4U6X6G4"/>
<evidence type="ECO:0000256" key="7">
    <source>
        <dbReference type="ARBA" id="ARBA00022598"/>
    </source>
</evidence>
<dbReference type="SUPFAM" id="SSF56801">
    <property type="entry name" value="Acetyl-CoA synthetase-like"/>
    <property type="match status" value="1"/>
</dbReference>
<comment type="similarity">
    <text evidence="4">Belongs to the ATP-dependent AMP-binding enzyme family.</text>
</comment>
<comment type="caution">
    <text evidence="22">The sequence shown here is derived from an EMBL/GenBank/DDBJ whole genome shotgun (WGS) entry which is preliminary data.</text>
</comment>
<dbReference type="InterPro" id="IPR025110">
    <property type="entry name" value="AMP-bd_C"/>
</dbReference>
<evidence type="ECO:0000313" key="22">
    <source>
        <dbReference type="EMBL" id="TKW49017.1"/>
    </source>
</evidence>
<gene>
    <name evidence="22" type="primary">cefD1</name>
    <name evidence="22" type="ORF">CTA1_2641</name>
</gene>
<dbReference type="PROSITE" id="PS00455">
    <property type="entry name" value="AMP_BINDING"/>
    <property type="match status" value="1"/>
</dbReference>
<feature type="domain" description="AMP-dependent synthetase/ligase" evidence="20">
    <location>
        <begin position="57"/>
        <end position="405"/>
    </location>
</feature>
<dbReference type="InterPro" id="IPR045851">
    <property type="entry name" value="AMP-bd_C_sf"/>
</dbReference>
<evidence type="ECO:0000256" key="16">
    <source>
        <dbReference type="ARBA" id="ARBA00051585"/>
    </source>
</evidence>
<dbReference type="Gene3D" id="3.30.300.30">
    <property type="match status" value="1"/>
</dbReference>
<dbReference type="GO" id="GO:0005524">
    <property type="term" value="F:ATP binding"/>
    <property type="evidence" value="ECO:0007669"/>
    <property type="project" value="UniProtKB-KW"/>
</dbReference>
<evidence type="ECO:0000256" key="17">
    <source>
        <dbReference type="ARBA" id="ARBA00060276"/>
    </source>
</evidence>
<evidence type="ECO:0000256" key="13">
    <source>
        <dbReference type="ARBA" id="ARBA00023055"/>
    </source>
</evidence>
<keyword evidence="6" id="KW-1003">Cell membrane</keyword>
<dbReference type="GO" id="GO:0005324">
    <property type="term" value="F:long-chain fatty acid transmembrane transporter activity"/>
    <property type="evidence" value="ECO:0007669"/>
    <property type="project" value="TreeGrafter"/>
</dbReference>
<reference evidence="22 23" key="1">
    <citation type="journal article" date="2019" name="PLoS ONE">
        <title>Comparative genome analysis indicates high evolutionary potential of pathogenicity genes in Colletotrichum tanaceti.</title>
        <authorList>
            <person name="Lelwala R.V."/>
            <person name="Korhonen P.K."/>
            <person name="Young N.D."/>
            <person name="Scott J.B."/>
            <person name="Ades P.A."/>
            <person name="Gasser R.B."/>
            <person name="Taylor P.W.J."/>
        </authorList>
    </citation>
    <scope>NUCLEOTIDE SEQUENCE [LARGE SCALE GENOMIC DNA]</scope>
    <source>
        <strain evidence="22">BRIP57314</strain>
    </source>
</reference>
<comment type="function">
    <text evidence="17">Acyl-CoA synthetase required for both the import of long chain fatty acids (LCFAs) (C14-C18) and the activation very long chain fatty acids (VLCFAs) (C20-C26) by esterification of the fatty acids into metabolically active CoA-thioesters for subsequent degradation or incorporation into phospholipids. The transport and fatty acyl-CoA synthetase activities are genetically separable and are thus independent activities. Esterifies VLCFAs in the peroxisome matrix. The VLCFAs are actively transported into peroxisomes by a PXA1-PXA2 heterodimeric transporter in the peroxisomal membrane.</text>
</comment>
<dbReference type="EMBL" id="PJEX01000639">
    <property type="protein sequence ID" value="TKW49017.1"/>
    <property type="molecule type" value="Genomic_DNA"/>
</dbReference>
<dbReference type="PANTHER" id="PTHR43107:SF6">
    <property type="entry name" value="ACYL-COA SYNTHETASE FAMILY PROTEIN (CEFD1), PUTATIVE (AFU_ORTHOLOGUE AFUA_6G03630)-RELATED"/>
    <property type="match status" value="1"/>
</dbReference>
<evidence type="ECO:0000256" key="18">
    <source>
        <dbReference type="ARBA" id="ARBA00068795"/>
    </source>
</evidence>
<dbReference type="Gene3D" id="3.40.50.12780">
    <property type="entry name" value="N-terminal domain of ligase-like"/>
    <property type="match status" value="1"/>
</dbReference>
<evidence type="ECO:0000256" key="4">
    <source>
        <dbReference type="ARBA" id="ARBA00006432"/>
    </source>
</evidence>
<dbReference type="GO" id="GO:0044539">
    <property type="term" value="P:long-chain fatty acid import into cell"/>
    <property type="evidence" value="ECO:0007669"/>
    <property type="project" value="TreeGrafter"/>
</dbReference>
<keyword evidence="10" id="KW-0547">Nucleotide-binding</keyword>
<evidence type="ECO:0000256" key="6">
    <source>
        <dbReference type="ARBA" id="ARBA00022475"/>
    </source>
</evidence>
<evidence type="ECO:0000256" key="12">
    <source>
        <dbReference type="ARBA" id="ARBA00022989"/>
    </source>
</evidence>
<accession>A0A4U6X6G4</accession>
<keyword evidence="14" id="KW-0472">Membrane</keyword>
<evidence type="ECO:0000256" key="3">
    <source>
        <dbReference type="ARBA" id="ARBA00004651"/>
    </source>
</evidence>
<comment type="catalytic activity">
    <reaction evidence="16">
        <text>a very long-chain fatty acid + ATP + CoA = a very long-chain fatty acyl-CoA + AMP + diphosphate</text>
        <dbReference type="Rhea" id="RHEA:54536"/>
        <dbReference type="ChEBI" id="CHEBI:30616"/>
        <dbReference type="ChEBI" id="CHEBI:33019"/>
        <dbReference type="ChEBI" id="CHEBI:57287"/>
        <dbReference type="ChEBI" id="CHEBI:58950"/>
        <dbReference type="ChEBI" id="CHEBI:138261"/>
        <dbReference type="ChEBI" id="CHEBI:456215"/>
    </reaction>
</comment>
<keyword evidence="12" id="KW-1133">Transmembrane helix</keyword>
<dbReference type="STRING" id="1306861.A0A4U6X6G4"/>
<keyword evidence="9" id="KW-0812">Transmembrane</keyword>
<evidence type="ECO:0000256" key="11">
    <source>
        <dbReference type="ARBA" id="ARBA00022840"/>
    </source>
</evidence>
<dbReference type="InterPro" id="IPR042099">
    <property type="entry name" value="ANL_N_sf"/>
</dbReference>
<keyword evidence="13" id="KW-0445">Lipid transport</keyword>
<dbReference type="FunFam" id="3.40.50.12780:FF:000019">
    <property type="entry name" value="Long-chain fatty acid transporter"/>
    <property type="match status" value="1"/>
</dbReference>
<evidence type="ECO:0000259" key="21">
    <source>
        <dbReference type="Pfam" id="PF13193"/>
    </source>
</evidence>
<feature type="domain" description="AMP-binding enzyme C-terminal" evidence="21">
    <location>
        <begin position="494"/>
        <end position="572"/>
    </location>
</feature>
<dbReference type="PANTHER" id="PTHR43107">
    <property type="entry name" value="LONG-CHAIN FATTY ACID TRANSPORT PROTEIN"/>
    <property type="match status" value="1"/>
</dbReference>
<evidence type="ECO:0000256" key="15">
    <source>
        <dbReference type="ARBA" id="ARBA00023140"/>
    </source>
</evidence>
<comment type="subcellular location">
    <subcellularLocation>
        <location evidence="3">Cell membrane</location>
        <topology evidence="3">Multi-pass membrane protein</topology>
    </subcellularLocation>
    <subcellularLocation>
        <location evidence="1">Lipid droplet</location>
    </subcellularLocation>
    <subcellularLocation>
        <location evidence="2">Peroxisome membrane</location>
        <topology evidence="2">Multi-pass membrane protein</topology>
    </subcellularLocation>
</comment>
<keyword evidence="7" id="KW-0436">Ligase</keyword>
<keyword evidence="23" id="KW-1185">Reference proteome</keyword>
<dbReference type="InterPro" id="IPR020845">
    <property type="entry name" value="AMP-binding_CS"/>
</dbReference>
<dbReference type="Pfam" id="PF13193">
    <property type="entry name" value="AMP-binding_C"/>
    <property type="match status" value="1"/>
</dbReference>
<keyword evidence="15" id="KW-0576">Peroxisome</keyword>